<gene>
    <name evidence="2" type="ORF">Q5P01_026370</name>
</gene>
<evidence type="ECO:0000256" key="1">
    <source>
        <dbReference type="SAM" id="MobiDB-lite"/>
    </source>
</evidence>
<reference evidence="2" key="1">
    <citation type="submission" date="2023-07" db="EMBL/GenBank/DDBJ databases">
        <title>Chromosome-level Genome Assembly of Striped Snakehead (Channa striata).</title>
        <authorList>
            <person name="Liu H."/>
        </authorList>
    </citation>
    <scope>NUCLEOTIDE SEQUENCE</scope>
    <source>
        <strain evidence="2">Gz</strain>
        <tissue evidence="2">Muscle</tissue>
    </source>
</reference>
<evidence type="ECO:0000313" key="3">
    <source>
        <dbReference type="Proteomes" id="UP001187415"/>
    </source>
</evidence>
<feature type="region of interest" description="Disordered" evidence="1">
    <location>
        <begin position="1"/>
        <end position="39"/>
    </location>
</feature>
<keyword evidence="3" id="KW-1185">Reference proteome</keyword>
<feature type="compositionally biased region" description="Polar residues" evidence="1">
    <location>
        <begin position="11"/>
        <end position="29"/>
    </location>
</feature>
<protein>
    <submittedName>
        <fullName evidence="2">Uncharacterized protein</fullName>
    </submittedName>
</protein>
<name>A0AA88IK32_CHASR</name>
<comment type="caution">
    <text evidence="2">The sequence shown here is derived from an EMBL/GenBank/DDBJ whole genome shotgun (WGS) entry which is preliminary data.</text>
</comment>
<proteinExistence type="predicted"/>
<dbReference type="Proteomes" id="UP001187415">
    <property type="component" value="Unassembled WGS sequence"/>
</dbReference>
<dbReference type="EMBL" id="JAUPFM010000022">
    <property type="protein sequence ID" value="KAK2815903.1"/>
    <property type="molecule type" value="Genomic_DNA"/>
</dbReference>
<accession>A0AA88IK32</accession>
<evidence type="ECO:0000313" key="2">
    <source>
        <dbReference type="EMBL" id="KAK2815903.1"/>
    </source>
</evidence>
<dbReference type="AlphaFoldDB" id="A0AA88IK32"/>
<sequence length="74" mass="7718">MISAAVRSAAHHTQGSACGDTVDTQSTDSALPHGSVLPPDLTQEVHHSLFSFFYLSGPGEAVPPLLTSDQLTTL</sequence>
<organism evidence="2 3">
    <name type="scientific">Channa striata</name>
    <name type="common">Snakehead murrel</name>
    <name type="synonym">Ophicephalus striatus</name>
    <dbReference type="NCBI Taxonomy" id="64152"/>
    <lineage>
        <taxon>Eukaryota</taxon>
        <taxon>Metazoa</taxon>
        <taxon>Chordata</taxon>
        <taxon>Craniata</taxon>
        <taxon>Vertebrata</taxon>
        <taxon>Euteleostomi</taxon>
        <taxon>Actinopterygii</taxon>
        <taxon>Neopterygii</taxon>
        <taxon>Teleostei</taxon>
        <taxon>Neoteleostei</taxon>
        <taxon>Acanthomorphata</taxon>
        <taxon>Anabantaria</taxon>
        <taxon>Anabantiformes</taxon>
        <taxon>Channoidei</taxon>
        <taxon>Channidae</taxon>
        <taxon>Channa</taxon>
    </lineage>
</organism>